<keyword evidence="7 10" id="KW-0283">Flagellar rotation</keyword>
<dbReference type="InterPro" id="IPR005503">
    <property type="entry name" value="FliL"/>
</dbReference>
<dbReference type="Pfam" id="PF03748">
    <property type="entry name" value="FliL"/>
    <property type="match status" value="1"/>
</dbReference>
<dbReference type="GO" id="GO:0009425">
    <property type="term" value="C:bacterial-type flagellum basal body"/>
    <property type="evidence" value="ECO:0007669"/>
    <property type="project" value="InterPro"/>
</dbReference>
<proteinExistence type="inferred from homology"/>
<dbReference type="OrthoDB" id="1724684at2"/>
<dbReference type="GO" id="GO:0006935">
    <property type="term" value="P:chemotaxis"/>
    <property type="evidence" value="ECO:0007669"/>
    <property type="project" value="UniProtKB-KW"/>
</dbReference>
<evidence type="ECO:0000313" key="11">
    <source>
        <dbReference type="EMBL" id="GAW92927.1"/>
    </source>
</evidence>
<keyword evidence="4 10" id="KW-1003">Cell membrane</keyword>
<evidence type="ECO:0000256" key="6">
    <source>
        <dbReference type="ARBA" id="ARBA00022692"/>
    </source>
</evidence>
<accession>A0A1Z5HUA3</accession>
<comment type="subcellular location">
    <subcellularLocation>
        <location evidence="2">Cell membrane</location>
        <topology evidence="2">Single-pass membrane protein</topology>
    </subcellularLocation>
</comment>
<gene>
    <name evidence="11" type="ORF">KKC1_20730</name>
</gene>
<evidence type="ECO:0000256" key="9">
    <source>
        <dbReference type="ARBA" id="ARBA00023136"/>
    </source>
</evidence>
<evidence type="ECO:0000256" key="3">
    <source>
        <dbReference type="ARBA" id="ARBA00008281"/>
    </source>
</evidence>
<sequence length="152" mass="17979">MSQEQKKGSKKRWLWIGLLVVLILLLTAGQTYFITTRFLSHQTETVRTPNGQEFRKFTLEPFTVNLADLNFRRYIRLTIVLEYQDKRLSKELEEKRHRIRDTIINFLWTKKVSDFASAGKVDSIREQLLEKINQSLITGKLTGLYFEDLIIQ</sequence>
<comment type="caution">
    <text evidence="11">The sequence shown here is derived from an EMBL/GenBank/DDBJ whole genome shotgun (WGS) entry which is preliminary data.</text>
</comment>
<evidence type="ECO:0000256" key="4">
    <source>
        <dbReference type="ARBA" id="ARBA00022475"/>
    </source>
</evidence>
<keyword evidence="9 10" id="KW-0472">Membrane</keyword>
<evidence type="ECO:0000313" key="12">
    <source>
        <dbReference type="Proteomes" id="UP000197032"/>
    </source>
</evidence>
<evidence type="ECO:0000256" key="10">
    <source>
        <dbReference type="RuleBase" id="RU364125"/>
    </source>
</evidence>
<evidence type="ECO:0000256" key="2">
    <source>
        <dbReference type="ARBA" id="ARBA00004162"/>
    </source>
</evidence>
<comment type="similarity">
    <text evidence="3 10">Belongs to the FliL family.</text>
</comment>
<keyword evidence="5 10" id="KW-0145">Chemotaxis</keyword>
<dbReference type="GO" id="GO:0071978">
    <property type="term" value="P:bacterial-type flagellum-dependent swarming motility"/>
    <property type="evidence" value="ECO:0007669"/>
    <property type="project" value="TreeGrafter"/>
</dbReference>
<name>A0A1Z5HUA3_9FIRM</name>
<dbReference type="PANTHER" id="PTHR35091:SF2">
    <property type="entry name" value="FLAGELLAR PROTEIN FLIL"/>
    <property type="match status" value="1"/>
</dbReference>
<keyword evidence="6" id="KW-0812">Transmembrane</keyword>
<keyword evidence="11" id="KW-0969">Cilium</keyword>
<evidence type="ECO:0000256" key="7">
    <source>
        <dbReference type="ARBA" id="ARBA00022779"/>
    </source>
</evidence>
<evidence type="ECO:0000256" key="5">
    <source>
        <dbReference type="ARBA" id="ARBA00022500"/>
    </source>
</evidence>
<dbReference type="PANTHER" id="PTHR35091">
    <property type="entry name" value="FLAGELLAR PROTEIN FLIL"/>
    <property type="match status" value="1"/>
</dbReference>
<reference evidence="12" key="1">
    <citation type="journal article" date="2017" name="Appl. Environ. Microbiol.">
        <title>Genomic Analysis of Calderihabitans maritimus KKC1, a Thermophilic, Hydrogenogenic, Carboxydotrophic Bacterium Isolated from Marine Sediment.</title>
        <authorList>
            <person name="Omae K."/>
            <person name="Yoneda Y."/>
            <person name="Fukuyama Y."/>
            <person name="Yoshida T."/>
            <person name="Sako Y."/>
        </authorList>
    </citation>
    <scope>NUCLEOTIDE SEQUENCE [LARGE SCALE GENOMIC DNA]</scope>
    <source>
        <strain evidence="12">KKC1</strain>
    </source>
</reference>
<evidence type="ECO:0000256" key="1">
    <source>
        <dbReference type="ARBA" id="ARBA00002254"/>
    </source>
</evidence>
<evidence type="ECO:0000256" key="8">
    <source>
        <dbReference type="ARBA" id="ARBA00022989"/>
    </source>
</evidence>
<dbReference type="RefSeq" id="WP_088554176.1">
    <property type="nucleotide sequence ID" value="NZ_BDGJ01000111.1"/>
</dbReference>
<dbReference type="AlphaFoldDB" id="A0A1Z5HUA3"/>
<keyword evidence="11" id="KW-0966">Cell projection</keyword>
<dbReference type="GO" id="GO:0005886">
    <property type="term" value="C:plasma membrane"/>
    <property type="evidence" value="ECO:0007669"/>
    <property type="project" value="UniProtKB-SubCell"/>
</dbReference>
<dbReference type="Proteomes" id="UP000197032">
    <property type="component" value="Unassembled WGS sequence"/>
</dbReference>
<keyword evidence="12" id="KW-1185">Reference proteome</keyword>
<dbReference type="EMBL" id="BDGJ01000111">
    <property type="protein sequence ID" value="GAW92927.1"/>
    <property type="molecule type" value="Genomic_DNA"/>
</dbReference>
<keyword evidence="8" id="KW-1133">Transmembrane helix</keyword>
<organism evidence="11 12">
    <name type="scientific">Calderihabitans maritimus</name>
    <dbReference type="NCBI Taxonomy" id="1246530"/>
    <lineage>
        <taxon>Bacteria</taxon>
        <taxon>Bacillati</taxon>
        <taxon>Bacillota</taxon>
        <taxon>Clostridia</taxon>
        <taxon>Neomoorellales</taxon>
        <taxon>Calderihabitantaceae</taxon>
        <taxon>Calderihabitans</taxon>
    </lineage>
</organism>
<protein>
    <recommendedName>
        <fullName evidence="10">Flagellar protein FliL</fullName>
    </recommendedName>
</protein>
<comment type="function">
    <text evidence="1 10">Controls the rotational direction of flagella during chemotaxis.</text>
</comment>
<keyword evidence="11" id="KW-0282">Flagellum</keyword>